<dbReference type="AlphaFoldDB" id="G7Z4H4"/>
<gene>
    <name evidence="1" type="ordered locus">AZOLI_0956</name>
</gene>
<dbReference type="HOGENOM" id="CLU_2257943_0_0_5"/>
<proteinExistence type="predicted"/>
<protein>
    <submittedName>
        <fullName evidence="1">Uncharacterized protein</fullName>
    </submittedName>
</protein>
<dbReference type="KEGG" id="ali:AZOLI_0956"/>
<organism evidence="1 2">
    <name type="scientific">Azospirillum lipoferum (strain 4B)</name>
    <dbReference type="NCBI Taxonomy" id="862719"/>
    <lineage>
        <taxon>Bacteria</taxon>
        <taxon>Pseudomonadati</taxon>
        <taxon>Pseudomonadota</taxon>
        <taxon>Alphaproteobacteria</taxon>
        <taxon>Rhodospirillales</taxon>
        <taxon>Azospirillaceae</taxon>
        <taxon>Azospirillum</taxon>
    </lineage>
</organism>
<dbReference type="EMBL" id="FQ311868">
    <property type="protein sequence ID" value="CBS86292.1"/>
    <property type="molecule type" value="Genomic_DNA"/>
</dbReference>
<evidence type="ECO:0000313" key="2">
    <source>
        <dbReference type="Proteomes" id="UP000005667"/>
    </source>
</evidence>
<sequence length="103" mass="11388">MPDLWANTMGALNRLVRIGAAHGLPTQLSTASVETAGFVGGHGLWCAQLPDLYLRRLYFWQTNRVGHAQGGNRFGFWPSRRKHPIVPKSIHSVTRPIQSDLAG</sequence>
<reference evidence="2" key="1">
    <citation type="journal article" date="2011" name="PLoS Genet.">
        <title>Azospirillum genomes reveal transition of bacteria from aquatic to terrestrial environments.</title>
        <authorList>
            <person name="Wisniewski-Dye F."/>
            <person name="Borziak K."/>
            <person name="Khalsa-Moyers G."/>
            <person name="Alexandre G."/>
            <person name="Sukharnikov L.O."/>
            <person name="Wuichet K."/>
            <person name="Hurst G.B."/>
            <person name="McDonald W.H."/>
            <person name="Robertson J.S."/>
            <person name="Barbe V."/>
            <person name="Calteau A."/>
            <person name="Rouy Z."/>
            <person name="Mangenot S."/>
            <person name="Prigent-Combaret C."/>
            <person name="Normand P."/>
            <person name="Boyer M."/>
            <person name="Siguier P."/>
            <person name="Dessaux Y."/>
            <person name="Elmerich C."/>
            <person name="Condemine G."/>
            <person name="Krishnen G."/>
            <person name="Kennedy I."/>
            <person name="Paterson A.H."/>
            <person name="Gonzalez V."/>
            <person name="Mavingui P."/>
            <person name="Zhulin I.B."/>
        </authorList>
    </citation>
    <scope>NUCLEOTIDE SEQUENCE [LARGE SCALE GENOMIC DNA]</scope>
    <source>
        <strain evidence="2">4B</strain>
    </source>
</reference>
<keyword evidence="2" id="KW-1185">Reference proteome</keyword>
<dbReference type="STRING" id="862719.AZOLI_0956"/>
<evidence type="ECO:0000313" key="1">
    <source>
        <dbReference type="EMBL" id="CBS86292.1"/>
    </source>
</evidence>
<name>G7Z4H4_AZOL4</name>
<accession>G7Z4H4</accession>
<dbReference type="Proteomes" id="UP000005667">
    <property type="component" value="Chromosome"/>
</dbReference>